<protein>
    <submittedName>
        <fullName evidence="2">Uncharacterized protein</fullName>
    </submittedName>
</protein>
<organism evidence="2 3">
    <name type="scientific">Phytophthora palmivora</name>
    <dbReference type="NCBI Taxonomy" id="4796"/>
    <lineage>
        <taxon>Eukaryota</taxon>
        <taxon>Sar</taxon>
        <taxon>Stramenopiles</taxon>
        <taxon>Oomycota</taxon>
        <taxon>Peronosporomycetes</taxon>
        <taxon>Peronosporales</taxon>
        <taxon>Peronosporaceae</taxon>
        <taxon>Phytophthora</taxon>
    </lineage>
</organism>
<comment type="caution">
    <text evidence="2">The sequence shown here is derived from an EMBL/GenBank/DDBJ whole genome shotgun (WGS) entry which is preliminary data.</text>
</comment>
<feature type="compositionally biased region" description="Basic and acidic residues" evidence="1">
    <location>
        <begin position="12"/>
        <end position="25"/>
    </location>
</feature>
<evidence type="ECO:0000313" key="2">
    <source>
        <dbReference type="EMBL" id="POM73243.1"/>
    </source>
</evidence>
<feature type="compositionally biased region" description="Polar residues" evidence="1">
    <location>
        <begin position="344"/>
        <end position="373"/>
    </location>
</feature>
<dbReference type="Proteomes" id="UP000237271">
    <property type="component" value="Unassembled WGS sequence"/>
</dbReference>
<reference evidence="2 3" key="1">
    <citation type="journal article" date="2017" name="Genome Biol. Evol.">
        <title>Phytophthora megakarya and P. palmivora, closely related causal agents of cacao black pod rot, underwent increases in genome sizes and gene numbers by different mechanisms.</title>
        <authorList>
            <person name="Ali S.S."/>
            <person name="Shao J."/>
            <person name="Lary D.J."/>
            <person name="Kronmiller B."/>
            <person name="Shen D."/>
            <person name="Strem M.D."/>
            <person name="Amoako-Attah I."/>
            <person name="Akrofi A.Y."/>
            <person name="Begoude B.A."/>
            <person name="Ten Hoopen G.M."/>
            <person name="Coulibaly K."/>
            <person name="Kebe B.I."/>
            <person name="Melnick R.L."/>
            <person name="Guiltinan M.J."/>
            <person name="Tyler B.M."/>
            <person name="Meinhardt L.W."/>
            <person name="Bailey B.A."/>
        </authorList>
    </citation>
    <scope>NUCLEOTIDE SEQUENCE [LARGE SCALE GENOMIC DNA]</scope>
    <source>
        <strain evidence="3">sbr112.9</strain>
    </source>
</reference>
<feature type="region of interest" description="Disordered" evidence="1">
    <location>
        <begin position="334"/>
        <end position="385"/>
    </location>
</feature>
<proteinExistence type="predicted"/>
<keyword evidence="3" id="KW-1185">Reference proteome</keyword>
<feature type="compositionally biased region" description="Acidic residues" evidence="1">
    <location>
        <begin position="125"/>
        <end position="134"/>
    </location>
</feature>
<evidence type="ECO:0000313" key="3">
    <source>
        <dbReference type="Proteomes" id="UP000237271"/>
    </source>
</evidence>
<accession>A0A2P4Y612</accession>
<dbReference type="EMBL" id="NCKW01005221">
    <property type="protein sequence ID" value="POM73243.1"/>
    <property type="molecule type" value="Genomic_DNA"/>
</dbReference>
<feature type="region of interest" description="Disordered" evidence="1">
    <location>
        <begin position="1"/>
        <end position="25"/>
    </location>
</feature>
<name>A0A2P4Y612_9STRA</name>
<dbReference type="AlphaFoldDB" id="A0A2P4Y612"/>
<dbReference type="OrthoDB" id="127166at2759"/>
<sequence>MLAPYEARRRRSEWPESVRQDPEVKELDEENGEWVLCRTCAEHYERTHKGRKPNDPKGFKVKMNGKFQEAAWVMHKSRVMAHRGISETATETPEEEESRLERIREIEAEFEARRFVPKRRKITSSEEEEGDNKDETEPSAVDLVHLPTTGWRCPGIIPDTFYREHVELVHAFAKYYVGSYRVNVVRDLRSDKVMLFSHDCENQIVHRERSRQPDSCERCYSVWLHNKSFKRILKKMDRYTLVEDILRHSWSLSVDELSVLSKFKHSSDMNLNLEGRKLKQAAMAVVQHFNGSAKCSSTRNGGARMNNTRNERFDRVQQPLSMEVMLQLQSLDSSMHEEGATAGRSDTLQHQEGNIQQPSSPNGYLIQQSTPATQAVERIASSSNE</sequence>
<gene>
    <name evidence="2" type="ORF">PHPALM_9929</name>
</gene>
<evidence type="ECO:0000256" key="1">
    <source>
        <dbReference type="SAM" id="MobiDB-lite"/>
    </source>
</evidence>
<feature type="region of interest" description="Disordered" evidence="1">
    <location>
        <begin position="121"/>
        <end position="140"/>
    </location>
</feature>